<dbReference type="GeneID" id="73015297"/>
<proteinExistence type="predicted"/>
<gene>
    <name evidence="4" type="ORF">ACFO9K_21145</name>
</gene>
<accession>A0ABD5Q819</accession>
<dbReference type="PANTHER" id="PTHR48108:SF26">
    <property type="entry name" value="CBS DOMAIN-CONTAINING PROTEIN DDB_G0289609"/>
    <property type="match status" value="1"/>
</dbReference>
<evidence type="ECO:0000259" key="3">
    <source>
        <dbReference type="PROSITE" id="PS51371"/>
    </source>
</evidence>
<dbReference type="RefSeq" id="WP_232688913.1">
    <property type="nucleotide sequence ID" value="NZ_CP100403.1"/>
</dbReference>
<dbReference type="InterPro" id="IPR051462">
    <property type="entry name" value="CBS_domain-containing"/>
</dbReference>
<dbReference type="Proteomes" id="UP001595945">
    <property type="component" value="Unassembled WGS sequence"/>
</dbReference>
<organism evidence="4 5">
    <name type="scientific">Halorussus aquaticus</name>
    <dbReference type="NCBI Taxonomy" id="2953748"/>
    <lineage>
        <taxon>Archaea</taxon>
        <taxon>Methanobacteriati</taxon>
        <taxon>Methanobacteriota</taxon>
        <taxon>Stenosarchaea group</taxon>
        <taxon>Halobacteria</taxon>
        <taxon>Halobacteriales</taxon>
        <taxon>Haladaptataceae</taxon>
        <taxon>Halorussus</taxon>
    </lineage>
</organism>
<keyword evidence="2" id="KW-0129">CBS domain</keyword>
<sequence>MGILETGREDVVSVAPDATVEEIAQTMFDQSVGSVLVEENGELEGIITDRDLVVELMTGDGAANVFEDPSTAADVTAQNLMTADPVTVDHEMEFPKVLREMENAAARRIPITKDGDVVGIVTLDDCLPRIAGESEQVSAKLESLAGVVRKESPEPDT</sequence>
<dbReference type="EMBL" id="JBHSHT010000003">
    <property type="protein sequence ID" value="MFC4826765.1"/>
    <property type="molecule type" value="Genomic_DNA"/>
</dbReference>
<feature type="domain" description="CBS" evidence="3">
    <location>
        <begin position="4"/>
        <end position="63"/>
    </location>
</feature>
<dbReference type="SUPFAM" id="SSF54631">
    <property type="entry name" value="CBS-domain pair"/>
    <property type="match status" value="1"/>
</dbReference>
<evidence type="ECO:0000256" key="2">
    <source>
        <dbReference type="PROSITE-ProRule" id="PRU00703"/>
    </source>
</evidence>
<evidence type="ECO:0000313" key="5">
    <source>
        <dbReference type="Proteomes" id="UP001595945"/>
    </source>
</evidence>
<dbReference type="PANTHER" id="PTHR48108">
    <property type="entry name" value="CBS DOMAIN-CONTAINING PROTEIN CBSX2, CHLOROPLASTIC"/>
    <property type="match status" value="1"/>
</dbReference>
<comment type="caution">
    <text evidence="4">The sequence shown here is derived from an EMBL/GenBank/DDBJ whole genome shotgun (WGS) entry which is preliminary data.</text>
</comment>
<name>A0ABD5Q819_9EURY</name>
<dbReference type="InterPro" id="IPR046342">
    <property type="entry name" value="CBS_dom_sf"/>
</dbReference>
<dbReference type="PROSITE" id="PS51371">
    <property type="entry name" value="CBS"/>
    <property type="match status" value="2"/>
</dbReference>
<dbReference type="SMART" id="SM00116">
    <property type="entry name" value="CBS"/>
    <property type="match status" value="2"/>
</dbReference>
<dbReference type="InterPro" id="IPR000644">
    <property type="entry name" value="CBS_dom"/>
</dbReference>
<evidence type="ECO:0000256" key="1">
    <source>
        <dbReference type="ARBA" id="ARBA00022737"/>
    </source>
</evidence>
<dbReference type="AlphaFoldDB" id="A0ABD5Q819"/>
<evidence type="ECO:0000313" key="4">
    <source>
        <dbReference type="EMBL" id="MFC4826765.1"/>
    </source>
</evidence>
<reference evidence="4 5" key="1">
    <citation type="journal article" date="2019" name="Int. J. Syst. Evol. Microbiol.">
        <title>The Global Catalogue of Microorganisms (GCM) 10K type strain sequencing project: providing services to taxonomists for standard genome sequencing and annotation.</title>
        <authorList>
            <consortium name="The Broad Institute Genomics Platform"/>
            <consortium name="The Broad Institute Genome Sequencing Center for Infectious Disease"/>
            <person name="Wu L."/>
            <person name="Ma J."/>
        </authorList>
    </citation>
    <scope>NUCLEOTIDE SEQUENCE [LARGE SCALE GENOMIC DNA]</scope>
    <source>
        <strain evidence="4 5">XZYJ18</strain>
    </source>
</reference>
<feature type="domain" description="CBS" evidence="3">
    <location>
        <begin position="81"/>
        <end position="137"/>
    </location>
</feature>
<protein>
    <submittedName>
        <fullName evidence="4">Cyclic nucleotide-binding/CBS domain-containing protein</fullName>
    </submittedName>
</protein>
<keyword evidence="5" id="KW-1185">Reference proteome</keyword>
<dbReference type="Pfam" id="PF00571">
    <property type="entry name" value="CBS"/>
    <property type="match status" value="2"/>
</dbReference>
<keyword evidence="1" id="KW-0677">Repeat</keyword>
<dbReference type="Gene3D" id="3.10.580.10">
    <property type="entry name" value="CBS-domain"/>
    <property type="match status" value="1"/>
</dbReference>